<evidence type="ECO:0000259" key="13">
    <source>
        <dbReference type="PROSITE" id="PS50110"/>
    </source>
</evidence>
<dbReference type="SMART" id="SM00448">
    <property type="entry name" value="REC"/>
    <property type="match status" value="1"/>
</dbReference>
<dbReference type="InterPro" id="IPR036097">
    <property type="entry name" value="HisK_dim/P_sf"/>
</dbReference>
<dbReference type="SMART" id="SM01079">
    <property type="entry name" value="CHASE"/>
    <property type="match status" value="1"/>
</dbReference>
<feature type="transmembrane region" description="Helical" evidence="11">
    <location>
        <begin position="12"/>
        <end position="31"/>
    </location>
</feature>
<feature type="modified residue" description="4-aspartylphosphate" evidence="10">
    <location>
        <position position="837"/>
    </location>
</feature>
<evidence type="ECO:0000313" key="15">
    <source>
        <dbReference type="EMBL" id="QTH70269.1"/>
    </source>
</evidence>
<evidence type="ECO:0000256" key="5">
    <source>
        <dbReference type="ARBA" id="ARBA00022553"/>
    </source>
</evidence>
<dbReference type="GO" id="GO:0000155">
    <property type="term" value="F:phosphorelay sensor kinase activity"/>
    <property type="evidence" value="ECO:0007669"/>
    <property type="project" value="InterPro"/>
</dbReference>
<dbReference type="Gene3D" id="1.10.287.130">
    <property type="match status" value="1"/>
</dbReference>
<keyword evidence="9 11" id="KW-0472">Membrane</keyword>
<dbReference type="Pfam" id="PF02518">
    <property type="entry name" value="HATPase_c"/>
    <property type="match status" value="1"/>
</dbReference>
<evidence type="ECO:0000259" key="12">
    <source>
        <dbReference type="PROSITE" id="PS50109"/>
    </source>
</evidence>
<dbReference type="CDD" id="cd16922">
    <property type="entry name" value="HATPase_EvgS-ArcB-TorS-like"/>
    <property type="match status" value="1"/>
</dbReference>
<dbReference type="InterPro" id="IPR042240">
    <property type="entry name" value="CHASE_sf"/>
</dbReference>
<dbReference type="Pfam" id="PF05231">
    <property type="entry name" value="MASE1"/>
    <property type="match status" value="1"/>
</dbReference>
<evidence type="ECO:0000256" key="7">
    <source>
        <dbReference type="ARBA" id="ARBA00022989"/>
    </source>
</evidence>
<dbReference type="FunFam" id="3.30.565.10:FF:000010">
    <property type="entry name" value="Sensor histidine kinase RcsC"/>
    <property type="match status" value="1"/>
</dbReference>
<dbReference type="InterPro" id="IPR036890">
    <property type="entry name" value="HATPase_C_sf"/>
</dbReference>
<dbReference type="SUPFAM" id="SSF55874">
    <property type="entry name" value="ATPase domain of HSP90 chaperone/DNA topoisomerase II/histidine kinase"/>
    <property type="match status" value="1"/>
</dbReference>
<sequence length="906" mass="100193">MLTLQSRWQKATLYLLFLVAYVVSGHALLFFTVQSQVLPIWLPAGIALTGTYVCGLRFLPGVFLASAIFNWSVSQTGALLAFSWLKVAEISLIATGAMLQALVGGLLLRNWLGNPLFPKSRIHAFYVIGIVGIAVNLISSNVGVASLSLFNPHYSPENHWTNMLFWWLGDSLGVILITPIIMVLVQPWLKSVAHKPRSWSAVVGSMALICSVAVTTYMYTKNNQHNATQVADREAQVVETILHRHLGRTLLAAYDLSAVIYQDPHLTLPEFKLAAAKLRRQHLFIKALSWNVAVAPADVDAFNKRLQSLYGNDVAIKGAPLSENDPRVVVTYILPEADNRNALGFNVYSRPDRKSALIAAELSNTPQASGILQLVQSSNDQPAYLLFAPVYSSKIDTKTGNHQIGGFATIVVDAKTIVEEAITQSNAQMLNVALYESGKTRPFYQNRGSEQPSSYPYTRERTLYFAGQTWRMELSLRDEFISNLNHQQTLMLMILQISICSLLSLLILLFVRQSEALNHLVEVKTLSLAKAKRESDEANQAKSRFLANMSHEIRTPLNAVIGFASLAKITKSSDELHTYIERIGLAAKTLLNLVNDILDISKIESNKLVLEEHEFNLSDVLMRLDSMFATAAQEKGLTWRIEHSLPKECWLRGDVLRLEQVLINLCSNAIKFTSRGKVVVSVQHKIEKRHFKLAISVADTGIGIEPSKLEVVFAPFSQADSSTSRKFGGTGLGLAISRDLCRLMGGELKISSEFGVGTTFNLELKLPVGKAPETQVVNIDNQVLSKLHVLVAEDNPVNQVVIKAMLNSFNIEPTIVENGQLAVNLVALEHFDVVLMDCQMPVMDGYQATALIREQKSKSTLPIVALTADVMPEHKAHAEAIGFNYHLAKPLDRDKLGELLMRLATS</sequence>
<feature type="transmembrane region" description="Helical" evidence="11">
    <location>
        <begin position="90"/>
        <end position="112"/>
    </location>
</feature>
<feature type="transmembrane region" description="Helical" evidence="11">
    <location>
        <begin position="164"/>
        <end position="189"/>
    </location>
</feature>
<dbReference type="InterPro" id="IPR007895">
    <property type="entry name" value="MASE1"/>
</dbReference>
<dbReference type="SUPFAM" id="SSF52172">
    <property type="entry name" value="CheY-like"/>
    <property type="match status" value="1"/>
</dbReference>
<dbReference type="CDD" id="cd17546">
    <property type="entry name" value="REC_hyHK_CKI1_RcsC-like"/>
    <property type="match status" value="1"/>
</dbReference>
<feature type="domain" description="CHASE" evidence="14">
    <location>
        <begin position="262"/>
        <end position="424"/>
    </location>
</feature>
<dbReference type="InterPro" id="IPR005467">
    <property type="entry name" value="His_kinase_dom"/>
</dbReference>
<evidence type="ECO:0000256" key="9">
    <source>
        <dbReference type="ARBA" id="ARBA00023136"/>
    </source>
</evidence>
<dbReference type="PANTHER" id="PTHR45339:SF1">
    <property type="entry name" value="HYBRID SIGNAL TRANSDUCTION HISTIDINE KINASE J"/>
    <property type="match status" value="1"/>
</dbReference>
<dbReference type="PANTHER" id="PTHR45339">
    <property type="entry name" value="HYBRID SIGNAL TRANSDUCTION HISTIDINE KINASE J"/>
    <property type="match status" value="1"/>
</dbReference>
<evidence type="ECO:0000313" key="16">
    <source>
        <dbReference type="Proteomes" id="UP000664904"/>
    </source>
</evidence>
<evidence type="ECO:0000256" key="1">
    <source>
        <dbReference type="ARBA" id="ARBA00000085"/>
    </source>
</evidence>
<keyword evidence="16" id="KW-1185">Reference proteome</keyword>
<dbReference type="PROSITE" id="PS50110">
    <property type="entry name" value="RESPONSE_REGULATORY"/>
    <property type="match status" value="1"/>
</dbReference>
<dbReference type="PROSITE" id="PS50109">
    <property type="entry name" value="HIS_KIN"/>
    <property type="match status" value="1"/>
</dbReference>
<dbReference type="Gene3D" id="3.40.50.2300">
    <property type="match status" value="1"/>
</dbReference>
<dbReference type="Pfam" id="PF00512">
    <property type="entry name" value="HisKA"/>
    <property type="match status" value="1"/>
</dbReference>
<dbReference type="SMART" id="SM00387">
    <property type="entry name" value="HATPase_c"/>
    <property type="match status" value="1"/>
</dbReference>
<dbReference type="InterPro" id="IPR006189">
    <property type="entry name" value="CHASE_dom"/>
</dbReference>
<comment type="subcellular location">
    <subcellularLocation>
        <location evidence="2">Cell membrane</location>
        <topology evidence="2">Multi-pass membrane protein</topology>
    </subcellularLocation>
</comment>
<dbReference type="InterPro" id="IPR003661">
    <property type="entry name" value="HisK_dim/P_dom"/>
</dbReference>
<keyword evidence="6 11" id="KW-0812">Transmembrane</keyword>
<dbReference type="SMART" id="SM00388">
    <property type="entry name" value="HisKA"/>
    <property type="match status" value="1"/>
</dbReference>
<dbReference type="SUPFAM" id="SSF47384">
    <property type="entry name" value="Homodimeric domain of signal transducing histidine kinase"/>
    <property type="match status" value="1"/>
</dbReference>
<dbReference type="EMBL" id="CP072133">
    <property type="protein sequence ID" value="QTH70269.1"/>
    <property type="molecule type" value="Genomic_DNA"/>
</dbReference>
<gene>
    <name evidence="15" type="ORF">J5O05_09520</name>
</gene>
<evidence type="ECO:0000256" key="3">
    <source>
        <dbReference type="ARBA" id="ARBA00012438"/>
    </source>
</evidence>
<protein>
    <recommendedName>
        <fullName evidence="3">histidine kinase</fullName>
        <ecNumber evidence="3">2.7.13.3</ecNumber>
    </recommendedName>
</protein>
<dbReference type="AlphaFoldDB" id="A0A975HJU1"/>
<feature type="transmembrane region" description="Helical" evidence="11">
    <location>
        <begin position="124"/>
        <end position="144"/>
    </location>
</feature>
<evidence type="ECO:0000256" key="6">
    <source>
        <dbReference type="ARBA" id="ARBA00022692"/>
    </source>
</evidence>
<comment type="catalytic activity">
    <reaction evidence="1">
        <text>ATP + protein L-histidine = ADP + protein N-phospho-L-histidine.</text>
        <dbReference type="EC" id="2.7.13.3"/>
    </reaction>
</comment>
<dbReference type="PROSITE" id="PS50839">
    <property type="entry name" value="CHASE"/>
    <property type="match status" value="1"/>
</dbReference>
<evidence type="ECO:0000256" key="2">
    <source>
        <dbReference type="ARBA" id="ARBA00004651"/>
    </source>
</evidence>
<keyword evidence="7 11" id="KW-1133">Transmembrane helix</keyword>
<feature type="transmembrane region" description="Helical" evidence="11">
    <location>
        <begin position="37"/>
        <end position="55"/>
    </location>
</feature>
<evidence type="ECO:0000256" key="11">
    <source>
        <dbReference type="SAM" id="Phobius"/>
    </source>
</evidence>
<dbReference type="PRINTS" id="PR00344">
    <property type="entry name" value="BCTRLSENSOR"/>
</dbReference>
<dbReference type="InterPro" id="IPR003594">
    <property type="entry name" value="HATPase_dom"/>
</dbReference>
<keyword evidence="8" id="KW-0902">Two-component regulatory system</keyword>
<dbReference type="Pfam" id="PF00072">
    <property type="entry name" value="Response_reg"/>
    <property type="match status" value="1"/>
</dbReference>
<feature type="transmembrane region" description="Helical" evidence="11">
    <location>
        <begin position="62"/>
        <end position="84"/>
    </location>
</feature>
<reference evidence="15" key="1">
    <citation type="submission" date="2021-03" db="EMBL/GenBank/DDBJ databases">
        <title>Complete Genome of Pseudoalteromonas xiamenensis STKMTI.2, a new potential marine bacterium producing anti-Vibrio compounds.</title>
        <authorList>
            <person name="Handayani D.P."/>
            <person name="Isnansetyo A."/>
            <person name="Istiqomah I."/>
            <person name="Jumina J."/>
        </authorList>
    </citation>
    <scope>NUCLEOTIDE SEQUENCE</scope>
    <source>
        <strain evidence="15">STKMTI.2</strain>
    </source>
</reference>
<dbReference type="Pfam" id="PF03924">
    <property type="entry name" value="CHASE"/>
    <property type="match status" value="1"/>
</dbReference>
<feature type="domain" description="Response regulatory" evidence="13">
    <location>
        <begin position="788"/>
        <end position="904"/>
    </location>
</feature>
<dbReference type="Proteomes" id="UP000664904">
    <property type="component" value="Chromosome"/>
</dbReference>
<evidence type="ECO:0000259" key="14">
    <source>
        <dbReference type="PROSITE" id="PS50839"/>
    </source>
</evidence>
<dbReference type="InterPro" id="IPR004358">
    <property type="entry name" value="Sig_transdc_His_kin-like_C"/>
</dbReference>
<dbReference type="InterPro" id="IPR011006">
    <property type="entry name" value="CheY-like_superfamily"/>
</dbReference>
<keyword evidence="5 10" id="KW-0597">Phosphoprotein</keyword>
<evidence type="ECO:0000256" key="10">
    <source>
        <dbReference type="PROSITE-ProRule" id="PRU00169"/>
    </source>
</evidence>
<feature type="transmembrane region" description="Helical" evidence="11">
    <location>
        <begin position="201"/>
        <end position="219"/>
    </location>
</feature>
<dbReference type="EC" id="2.7.13.3" evidence="3"/>
<evidence type="ECO:0000256" key="8">
    <source>
        <dbReference type="ARBA" id="ARBA00023012"/>
    </source>
</evidence>
<dbReference type="Gene3D" id="3.30.450.350">
    <property type="entry name" value="CHASE domain"/>
    <property type="match status" value="1"/>
</dbReference>
<accession>A0A975HJU1</accession>
<proteinExistence type="predicted"/>
<dbReference type="KEGG" id="pxi:J5O05_09520"/>
<dbReference type="Gene3D" id="3.30.565.10">
    <property type="entry name" value="Histidine kinase-like ATPase, C-terminal domain"/>
    <property type="match status" value="1"/>
</dbReference>
<evidence type="ECO:0000256" key="4">
    <source>
        <dbReference type="ARBA" id="ARBA00022475"/>
    </source>
</evidence>
<name>A0A975HJU1_9GAMM</name>
<organism evidence="15 16">
    <name type="scientific">Pseudoalteromonas xiamenensis</name>
    <dbReference type="NCBI Taxonomy" id="882626"/>
    <lineage>
        <taxon>Bacteria</taxon>
        <taxon>Pseudomonadati</taxon>
        <taxon>Pseudomonadota</taxon>
        <taxon>Gammaproteobacteria</taxon>
        <taxon>Alteromonadales</taxon>
        <taxon>Pseudoalteromonadaceae</taxon>
        <taxon>Pseudoalteromonas</taxon>
    </lineage>
</organism>
<dbReference type="GO" id="GO:0005886">
    <property type="term" value="C:plasma membrane"/>
    <property type="evidence" value="ECO:0007669"/>
    <property type="project" value="UniProtKB-SubCell"/>
</dbReference>
<dbReference type="CDD" id="cd00082">
    <property type="entry name" value="HisKA"/>
    <property type="match status" value="1"/>
</dbReference>
<feature type="domain" description="Histidine kinase" evidence="12">
    <location>
        <begin position="548"/>
        <end position="768"/>
    </location>
</feature>
<dbReference type="InterPro" id="IPR001789">
    <property type="entry name" value="Sig_transdc_resp-reg_receiver"/>
</dbReference>
<dbReference type="RefSeq" id="WP_208841865.1">
    <property type="nucleotide sequence ID" value="NZ_CP072133.1"/>
</dbReference>
<keyword evidence="4" id="KW-1003">Cell membrane</keyword>